<evidence type="ECO:0000256" key="2">
    <source>
        <dbReference type="ARBA" id="ARBA00006175"/>
    </source>
</evidence>
<dbReference type="InterPro" id="IPR000425">
    <property type="entry name" value="MIP"/>
</dbReference>
<evidence type="ECO:0008006" key="14">
    <source>
        <dbReference type="Google" id="ProtNLM"/>
    </source>
</evidence>
<dbReference type="PANTHER" id="PTHR19139:SF291">
    <property type="entry name" value="AQUAPORIN"/>
    <property type="match status" value="1"/>
</dbReference>
<evidence type="ECO:0000256" key="9">
    <source>
        <dbReference type="ARBA" id="ARBA00056455"/>
    </source>
</evidence>
<dbReference type="AlphaFoldDB" id="A0AAN7VU27"/>
<feature type="transmembrane region" description="Helical" evidence="11">
    <location>
        <begin position="100"/>
        <end position="122"/>
    </location>
</feature>
<dbReference type="NCBIfam" id="TIGR00861">
    <property type="entry name" value="MIP"/>
    <property type="match status" value="1"/>
</dbReference>
<evidence type="ECO:0000256" key="5">
    <source>
        <dbReference type="ARBA" id="ARBA00022692"/>
    </source>
</evidence>
<dbReference type="FunFam" id="1.20.1080.10:FF:000009">
    <property type="entry name" value="aquaporin-4 isoform X1"/>
    <property type="match status" value="1"/>
</dbReference>
<feature type="transmembrane region" description="Helical" evidence="11">
    <location>
        <begin position="216"/>
        <end position="236"/>
    </location>
</feature>
<accession>A0AAN7VU27</accession>
<dbReference type="GO" id="GO:0048878">
    <property type="term" value="P:chemical homeostasis"/>
    <property type="evidence" value="ECO:0007669"/>
    <property type="project" value="UniProtKB-ARBA"/>
</dbReference>
<protein>
    <recommendedName>
        <fullName evidence="14">Aquaporin</fullName>
    </recommendedName>
</protein>
<keyword evidence="4 10" id="KW-0813">Transport</keyword>
<name>A0AAN7VU27_9COLE</name>
<dbReference type="PROSITE" id="PS00221">
    <property type="entry name" value="MIP"/>
    <property type="match status" value="1"/>
</dbReference>
<evidence type="ECO:0000256" key="6">
    <source>
        <dbReference type="ARBA" id="ARBA00022737"/>
    </source>
</evidence>
<keyword evidence="13" id="KW-1185">Reference proteome</keyword>
<keyword evidence="6" id="KW-0677">Repeat</keyword>
<dbReference type="InterPro" id="IPR023271">
    <property type="entry name" value="Aquaporin-like"/>
</dbReference>
<evidence type="ECO:0000313" key="12">
    <source>
        <dbReference type="EMBL" id="KAK5649459.1"/>
    </source>
</evidence>
<evidence type="ECO:0000256" key="10">
    <source>
        <dbReference type="RuleBase" id="RU000477"/>
    </source>
</evidence>
<gene>
    <name evidence="12" type="ORF">RI129_000488</name>
</gene>
<dbReference type="EMBL" id="JAVRBK010000001">
    <property type="protein sequence ID" value="KAK5649459.1"/>
    <property type="molecule type" value="Genomic_DNA"/>
</dbReference>
<comment type="function">
    <text evidence="9">Forms a water-specific channel.</text>
</comment>
<feature type="transmembrane region" description="Helical" evidence="11">
    <location>
        <begin position="29"/>
        <end position="50"/>
    </location>
</feature>
<sequence length="248" mass="26530">MSKDLSDSGAGSIIGLSDITDNRNIWRMLLAEFLGTLLLVYIGCGSIISTDKPTHVQIALTFGLVVATLAQSLGHVSGCHINPAVTFGLFVTGDIKLLKALFYVAVQCVGAAAGAALLRVTTPEIYEGDLGITNFRDPLTPIQALIVEIILTFPLVFVVQAVCDSRRNDIKGSAPLAIGLSITASHLSGIKYTGSSINPARSFGPAVIMGLWENHWVYWAGPIIGGILAGVVYKYLFKVRKEDDSYDF</sequence>
<organism evidence="12 13">
    <name type="scientific">Pyrocoelia pectoralis</name>
    <dbReference type="NCBI Taxonomy" id="417401"/>
    <lineage>
        <taxon>Eukaryota</taxon>
        <taxon>Metazoa</taxon>
        <taxon>Ecdysozoa</taxon>
        <taxon>Arthropoda</taxon>
        <taxon>Hexapoda</taxon>
        <taxon>Insecta</taxon>
        <taxon>Pterygota</taxon>
        <taxon>Neoptera</taxon>
        <taxon>Endopterygota</taxon>
        <taxon>Coleoptera</taxon>
        <taxon>Polyphaga</taxon>
        <taxon>Elateriformia</taxon>
        <taxon>Elateroidea</taxon>
        <taxon>Lampyridae</taxon>
        <taxon>Lampyrinae</taxon>
        <taxon>Pyrocoelia</taxon>
    </lineage>
</organism>
<feature type="transmembrane region" description="Helical" evidence="11">
    <location>
        <begin position="142"/>
        <end position="162"/>
    </location>
</feature>
<dbReference type="GO" id="GO:0005886">
    <property type="term" value="C:plasma membrane"/>
    <property type="evidence" value="ECO:0007669"/>
    <property type="project" value="UniProtKB-ARBA"/>
</dbReference>
<dbReference type="PANTHER" id="PTHR19139">
    <property type="entry name" value="AQUAPORIN TRANSPORTER"/>
    <property type="match status" value="1"/>
</dbReference>
<dbReference type="InterPro" id="IPR022357">
    <property type="entry name" value="MIP_CS"/>
</dbReference>
<keyword evidence="5 10" id="KW-0812">Transmembrane</keyword>
<evidence type="ECO:0000256" key="11">
    <source>
        <dbReference type="SAM" id="Phobius"/>
    </source>
</evidence>
<evidence type="ECO:0000256" key="7">
    <source>
        <dbReference type="ARBA" id="ARBA00022989"/>
    </source>
</evidence>
<feature type="transmembrane region" description="Helical" evidence="11">
    <location>
        <begin position="174"/>
        <end position="194"/>
    </location>
</feature>
<reference evidence="12 13" key="1">
    <citation type="journal article" date="2024" name="Insects">
        <title>An Improved Chromosome-Level Genome Assembly of the Firefly Pyrocoelia pectoralis.</title>
        <authorList>
            <person name="Fu X."/>
            <person name="Meyer-Rochow V.B."/>
            <person name="Ballantyne L."/>
            <person name="Zhu X."/>
        </authorList>
    </citation>
    <scope>NUCLEOTIDE SEQUENCE [LARGE SCALE GENOMIC DNA]</scope>
    <source>
        <strain evidence="12">XCY_ONT2</strain>
    </source>
</reference>
<dbReference type="Proteomes" id="UP001329430">
    <property type="component" value="Chromosome 1"/>
</dbReference>
<dbReference type="PRINTS" id="PR00783">
    <property type="entry name" value="MINTRINSICP"/>
</dbReference>
<comment type="caution">
    <text evidence="12">The sequence shown here is derived from an EMBL/GenBank/DDBJ whole genome shotgun (WGS) entry which is preliminary data.</text>
</comment>
<evidence type="ECO:0000256" key="1">
    <source>
        <dbReference type="ARBA" id="ARBA00004141"/>
    </source>
</evidence>
<comment type="similarity">
    <text evidence="2 10">Belongs to the MIP/aquaporin (TC 1.A.8) family.</text>
</comment>
<comment type="subcellular location">
    <subcellularLocation>
        <location evidence="1">Membrane</location>
        <topology evidence="1">Multi-pass membrane protein</topology>
    </subcellularLocation>
</comment>
<evidence type="ECO:0000256" key="4">
    <source>
        <dbReference type="ARBA" id="ARBA00022448"/>
    </source>
</evidence>
<evidence type="ECO:0000313" key="13">
    <source>
        <dbReference type="Proteomes" id="UP001329430"/>
    </source>
</evidence>
<feature type="transmembrane region" description="Helical" evidence="11">
    <location>
        <begin position="56"/>
        <end position="79"/>
    </location>
</feature>
<proteinExistence type="inferred from homology"/>
<evidence type="ECO:0000256" key="3">
    <source>
        <dbReference type="ARBA" id="ARBA00011881"/>
    </source>
</evidence>
<dbReference type="Pfam" id="PF00230">
    <property type="entry name" value="MIP"/>
    <property type="match status" value="1"/>
</dbReference>
<evidence type="ECO:0000256" key="8">
    <source>
        <dbReference type="ARBA" id="ARBA00023136"/>
    </source>
</evidence>
<dbReference type="CDD" id="cd00333">
    <property type="entry name" value="MIP"/>
    <property type="match status" value="1"/>
</dbReference>
<keyword evidence="7 11" id="KW-1133">Transmembrane helix</keyword>
<dbReference type="InterPro" id="IPR034294">
    <property type="entry name" value="Aquaporin_transptr"/>
</dbReference>
<dbReference type="Gene3D" id="1.20.1080.10">
    <property type="entry name" value="Glycerol uptake facilitator protein"/>
    <property type="match status" value="1"/>
</dbReference>
<dbReference type="GO" id="GO:0015250">
    <property type="term" value="F:water channel activity"/>
    <property type="evidence" value="ECO:0007669"/>
    <property type="project" value="UniProtKB-ARBA"/>
</dbReference>
<comment type="subunit">
    <text evidence="3">Homotetramer.</text>
</comment>
<dbReference type="SUPFAM" id="SSF81338">
    <property type="entry name" value="Aquaporin-like"/>
    <property type="match status" value="1"/>
</dbReference>
<keyword evidence="8 11" id="KW-0472">Membrane</keyword>